<reference evidence="1 2" key="1">
    <citation type="submission" date="2019-04" db="EMBL/GenBank/DDBJ databases">
        <authorList>
            <person name="Hwang J.C."/>
        </authorList>
    </citation>
    <scope>NUCLEOTIDE SEQUENCE [LARGE SCALE GENOMIC DNA]</scope>
    <source>
        <strain evidence="1 2">IMCC35002</strain>
    </source>
</reference>
<name>A0A4U1BRK9_9GAMM</name>
<dbReference type="AlphaFoldDB" id="A0A4U1BRK9"/>
<gene>
    <name evidence="1" type="ORF">FCL42_06655</name>
</gene>
<dbReference type="InterPro" id="IPR008886">
    <property type="entry name" value="UPF0227/Esterase_YqiA"/>
</dbReference>
<accession>A0A4U1BRK9</accession>
<evidence type="ECO:0000313" key="1">
    <source>
        <dbReference type="EMBL" id="TKB56808.1"/>
    </source>
</evidence>
<protein>
    <submittedName>
        <fullName evidence="1">Esterase YqiA</fullName>
    </submittedName>
</protein>
<sequence>MLLYIHGFNSSPDSAKAQAVRDYVSRHYPNLVVEIPKLATSPNEAMIQLEAIVAKAKEQGQPLRFIGSSLGGYFSSYLAERHGGKAVLINPAVTPYDLLQDYIGPQTNPYSGEQFEVKAEHMQQLKDLDTPVIEHPDRFLVLLQSGDEVLDYRQAVDKYQCALMEIEAGGDHSFVNFERHLAAICRFLDLA</sequence>
<dbReference type="PANTHER" id="PTHR35602">
    <property type="entry name" value="ESTERASE YQIA-RELATED"/>
    <property type="match status" value="1"/>
</dbReference>
<proteinExistence type="predicted"/>
<dbReference type="OrthoDB" id="9814831at2"/>
<dbReference type="SUPFAM" id="SSF53474">
    <property type="entry name" value="alpha/beta-Hydrolases"/>
    <property type="match status" value="1"/>
</dbReference>
<organism evidence="1 2">
    <name type="scientific">Ferrimonas aestuarii</name>
    <dbReference type="NCBI Taxonomy" id="2569539"/>
    <lineage>
        <taxon>Bacteria</taxon>
        <taxon>Pseudomonadati</taxon>
        <taxon>Pseudomonadota</taxon>
        <taxon>Gammaproteobacteria</taxon>
        <taxon>Alteromonadales</taxon>
        <taxon>Ferrimonadaceae</taxon>
        <taxon>Ferrimonas</taxon>
    </lineage>
</organism>
<dbReference type="Pfam" id="PF05728">
    <property type="entry name" value="UPF0227"/>
    <property type="match status" value="1"/>
</dbReference>
<dbReference type="Gene3D" id="3.40.50.1820">
    <property type="entry name" value="alpha/beta hydrolase"/>
    <property type="match status" value="1"/>
</dbReference>
<dbReference type="PANTHER" id="PTHR35602:SF3">
    <property type="entry name" value="ESTERASE YQIA"/>
    <property type="match status" value="1"/>
</dbReference>
<dbReference type="InterPro" id="IPR029058">
    <property type="entry name" value="AB_hydrolase_fold"/>
</dbReference>
<dbReference type="EMBL" id="SWCJ01000003">
    <property type="protein sequence ID" value="TKB56808.1"/>
    <property type="molecule type" value="Genomic_DNA"/>
</dbReference>
<dbReference type="Proteomes" id="UP000305675">
    <property type="component" value="Unassembled WGS sequence"/>
</dbReference>
<comment type="caution">
    <text evidence="1">The sequence shown here is derived from an EMBL/GenBank/DDBJ whole genome shotgun (WGS) entry which is preliminary data.</text>
</comment>
<evidence type="ECO:0000313" key="2">
    <source>
        <dbReference type="Proteomes" id="UP000305675"/>
    </source>
</evidence>
<keyword evidence="2" id="KW-1185">Reference proteome</keyword>
<dbReference type="RefSeq" id="WP_136862611.1">
    <property type="nucleotide sequence ID" value="NZ_SWCJ01000003.1"/>
</dbReference>